<sequence length="210" mass="23500">MFHMEIRGMLEGRIDLEHILQFQTLQDAMGCSSFRDSQGRSQSFRVPSLTVRVQDTTETWAFRRDAGYSPTATATPNIVNLAKEAFYVCIAVPYAIHYLTIRDCGVDINDPDMGDDITNCDTIGILLHPLVDATRDKASSEVARRKDRDLKYEREKALQRHAILAAEREAEEAAQVVWGSSSVSHHSLLTLPFILLSTSTFKKDPALALS</sequence>
<evidence type="ECO:0000313" key="2">
    <source>
        <dbReference type="Proteomes" id="UP000298030"/>
    </source>
</evidence>
<name>A0A4Y7TM96_COPMI</name>
<dbReference type="AlphaFoldDB" id="A0A4Y7TM96"/>
<reference evidence="1 2" key="1">
    <citation type="journal article" date="2019" name="Nat. Ecol. Evol.">
        <title>Megaphylogeny resolves global patterns of mushroom evolution.</title>
        <authorList>
            <person name="Varga T."/>
            <person name="Krizsan K."/>
            <person name="Foldi C."/>
            <person name="Dima B."/>
            <person name="Sanchez-Garcia M."/>
            <person name="Sanchez-Ramirez S."/>
            <person name="Szollosi G.J."/>
            <person name="Szarkandi J.G."/>
            <person name="Papp V."/>
            <person name="Albert L."/>
            <person name="Andreopoulos W."/>
            <person name="Angelini C."/>
            <person name="Antonin V."/>
            <person name="Barry K.W."/>
            <person name="Bougher N.L."/>
            <person name="Buchanan P."/>
            <person name="Buyck B."/>
            <person name="Bense V."/>
            <person name="Catcheside P."/>
            <person name="Chovatia M."/>
            <person name="Cooper J."/>
            <person name="Damon W."/>
            <person name="Desjardin D."/>
            <person name="Finy P."/>
            <person name="Geml J."/>
            <person name="Haridas S."/>
            <person name="Hughes K."/>
            <person name="Justo A."/>
            <person name="Karasinski D."/>
            <person name="Kautmanova I."/>
            <person name="Kiss B."/>
            <person name="Kocsube S."/>
            <person name="Kotiranta H."/>
            <person name="LaButti K.M."/>
            <person name="Lechner B.E."/>
            <person name="Liimatainen K."/>
            <person name="Lipzen A."/>
            <person name="Lukacs Z."/>
            <person name="Mihaltcheva S."/>
            <person name="Morgado L.N."/>
            <person name="Niskanen T."/>
            <person name="Noordeloos M.E."/>
            <person name="Ohm R.A."/>
            <person name="Ortiz-Santana B."/>
            <person name="Ovrebo C."/>
            <person name="Racz N."/>
            <person name="Riley R."/>
            <person name="Savchenko A."/>
            <person name="Shiryaev A."/>
            <person name="Soop K."/>
            <person name="Spirin V."/>
            <person name="Szebenyi C."/>
            <person name="Tomsovsky M."/>
            <person name="Tulloss R.E."/>
            <person name="Uehling J."/>
            <person name="Grigoriev I.V."/>
            <person name="Vagvolgyi C."/>
            <person name="Papp T."/>
            <person name="Martin F.M."/>
            <person name="Miettinen O."/>
            <person name="Hibbett D.S."/>
            <person name="Nagy L.G."/>
        </authorList>
    </citation>
    <scope>NUCLEOTIDE SEQUENCE [LARGE SCALE GENOMIC DNA]</scope>
    <source>
        <strain evidence="1 2">FP101781</strain>
    </source>
</reference>
<keyword evidence="2" id="KW-1185">Reference proteome</keyword>
<proteinExistence type="predicted"/>
<evidence type="ECO:0000313" key="1">
    <source>
        <dbReference type="EMBL" id="TEB35074.1"/>
    </source>
</evidence>
<organism evidence="1 2">
    <name type="scientific">Coprinellus micaceus</name>
    <name type="common">Glistening ink-cap mushroom</name>
    <name type="synonym">Coprinus micaceus</name>
    <dbReference type="NCBI Taxonomy" id="71717"/>
    <lineage>
        <taxon>Eukaryota</taxon>
        <taxon>Fungi</taxon>
        <taxon>Dikarya</taxon>
        <taxon>Basidiomycota</taxon>
        <taxon>Agaricomycotina</taxon>
        <taxon>Agaricomycetes</taxon>
        <taxon>Agaricomycetidae</taxon>
        <taxon>Agaricales</taxon>
        <taxon>Agaricineae</taxon>
        <taxon>Psathyrellaceae</taxon>
        <taxon>Coprinellus</taxon>
    </lineage>
</organism>
<gene>
    <name evidence="1" type="ORF">FA13DRAFT_1915770</name>
</gene>
<protein>
    <submittedName>
        <fullName evidence="1">Uncharacterized protein</fullName>
    </submittedName>
</protein>
<dbReference type="EMBL" id="QPFP01000008">
    <property type="protein sequence ID" value="TEB35074.1"/>
    <property type="molecule type" value="Genomic_DNA"/>
</dbReference>
<accession>A0A4Y7TM96</accession>
<dbReference type="Proteomes" id="UP000298030">
    <property type="component" value="Unassembled WGS sequence"/>
</dbReference>
<comment type="caution">
    <text evidence="1">The sequence shown here is derived from an EMBL/GenBank/DDBJ whole genome shotgun (WGS) entry which is preliminary data.</text>
</comment>